<evidence type="ECO:0000256" key="2">
    <source>
        <dbReference type="ARBA" id="ARBA00023125"/>
    </source>
</evidence>
<dbReference type="Proteomes" id="UP000006055">
    <property type="component" value="Chromosome"/>
</dbReference>
<keyword evidence="2" id="KW-0238">DNA-binding</keyword>
<dbReference type="Pfam" id="PF00589">
    <property type="entry name" value="Phage_integrase"/>
    <property type="match status" value="1"/>
</dbReference>
<gene>
    <name evidence="5" type="ordered locus">Desti_5227</name>
</gene>
<dbReference type="CDD" id="cd00796">
    <property type="entry name" value="INT_Rci_Hp1_C"/>
    <property type="match status" value="1"/>
</dbReference>
<feature type="domain" description="Tyr recombinase" evidence="4">
    <location>
        <begin position="195"/>
        <end position="371"/>
    </location>
</feature>
<dbReference type="OrthoDB" id="5450216at2"/>
<dbReference type="EMBL" id="CP003360">
    <property type="protein sequence ID" value="AFM27824.1"/>
    <property type="molecule type" value="Genomic_DNA"/>
</dbReference>
<dbReference type="GO" id="GO:0006310">
    <property type="term" value="P:DNA recombination"/>
    <property type="evidence" value="ECO:0007669"/>
    <property type="project" value="UniProtKB-KW"/>
</dbReference>
<dbReference type="STRING" id="706587.Desti_5227"/>
<evidence type="ECO:0000256" key="1">
    <source>
        <dbReference type="ARBA" id="ARBA00008857"/>
    </source>
</evidence>
<dbReference type="PANTHER" id="PTHR30349">
    <property type="entry name" value="PHAGE INTEGRASE-RELATED"/>
    <property type="match status" value="1"/>
</dbReference>
<protein>
    <submittedName>
        <fullName evidence="5">Site-specific recombinase XerD</fullName>
    </submittedName>
</protein>
<evidence type="ECO:0000259" key="4">
    <source>
        <dbReference type="PROSITE" id="PS51898"/>
    </source>
</evidence>
<dbReference type="InterPro" id="IPR010998">
    <property type="entry name" value="Integrase_recombinase_N"/>
</dbReference>
<dbReference type="GO" id="GO:0015074">
    <property type="term" value="P:DNA integration"/>
    <property type="evidence" value="ECO:0007669"/>
    <property type="project" value="InterPro"/>
</dbReference>
<comment type="similarity">
    <text evidence="1">Belongs to the 'phage' integrase family.</text>
</comment>
<dbReference type="Gene3D" id="1.10.150.130">
    <property type="match status" value="1"/>
</dbReference>
<name>I4CE33_DESTA</name>
<dbReference type="eggNOG" id="COG0582">
    <property type="taxonomic scope" value="Bacteria"/>
</dbReference>
<dbReference type="InterPro" id="IPR011010">
    <property type="entry name" value="DNA_brk_join_enz"/>
</dbReference>
<evidence type="ECO:0000313" key="6">
    <source>
        <dbReference type="Proteomes" id="UP000006055"/>
    </source>
</evidence>
<evidence type="ECO:0000313" key="5">
    <source>
        <dbReference type="EMBL" id="AFM27824.1"/>
    </source>
</evidence>
<dbReference type="InterPro" id="IPR013762">
    <property type="entry name" value="Integrase-like_cat_sf"/>
</dbReference>
<dbReference type="InterPro" id="IPR050090">
    <property type="entry name" value="Tyrosine_recombinase_XerCD"/>
</dbReference>
<proteinExistence type="inferred from homology"/>
<evidence type="ECO:0000256" key="3">
    <source>
        <dbReference type="ARBA" id="ARBA00023172"/>
    </source>
</evidence>
<dbReference type="SUPFAM" id="SSF56349">
    <property type="entry name" value="DNA breaking-rejoining enzymes"/>
    <property type="match status" value="1"/>
</dbReference>
<dbReference type="KEGG" id="dti:Desti_5227"/>
<dbReference type="Gene3D" id="1.10.443.10">
    <property type="entry name" value="Intergrase catalytic core"/>
    <property type="match status" value="1"/>
</dbReference>
<dbReference type="HOGENOM" id="CLU_715211_0_0_7"/>
<accession>I4CE33</accession>
<dbReference type="InterPro" id="IPR002104">
    <property type="entry name" value="Integrase_catalytic"/>
</dbReference>
<dbReference type="PANTHER" id="PTHR30349:SF41">
    <property type="entry name" value="INTEGRASE_RECOMBINASE PROTEIN MJ0367-RELATED"/>
    <property type="match status" value="1"/>
</dbReference>
<dbReference type="GO" id="GO:0003677">
    <property type="term" value="F:DNA binding"/>
    <property type="evidence" value="ECO:0007669"/>
    <property type="project" value="UniProtKB-KW"/>
</dbReference>
<sequence length="401" mass="46514">MVTRRTNKQGIQDSVWTVYFKPFRDRKIGLKLETTSKREAMAIEAAILRACRSADYSILDGEAREACARMFRNQGWELPECLGGTTVPVEELTLWRAIQTTLSYPDIRDSSNRQRMQEGFAHLVEFFSKGFAVKELWIHHIKEYQRARQAEHAAHSTINKEIAALSKLFQVLIELREIQVNPCRSVKPLTEKNDKRQVYISHADYQRIISALPDWYVPIVQTAYYTGMRRGEILGLTWNRVNLKSRIVYLGPDDVKERNFKRVPIHQDLLPILDRLRKQIVGAEHVFHREGDPITHKYQVRWPWDRIVSKLEGLNPTPHFHDLRHTWKTNARRSGMDMELRESILGHATRGKSISEGYGVISDAELIQAIDRMTFDHGETMIWVPSAKRKSRQGVAVCNFG</sequence>
<reference evidence="6" key="1">
    <citation type="submission" date="2012-06" db="EMBL/GenBank/DDBJ databases">
        <title>Complete sequence of chromosome of Desulfomonile tiedjei DSM 6799.</title>
        <authorList>
            <person name="Lucas S."/>
            <person name="Copeland A."/>
            <person name="Lapidus A."/>
            <person name="Glavina del Rio T."/>
            <person name="Dalin E."/>
            <person name="Tice H."/>
            <person name="Bruce D."/>
            <person name="Goodwin L."/>
            <person name="Pitluck S."/>
            <person name="Peters L."/>
            <person name="Ovchinnikova G."/>
            <person name="Zeytun A."/>
            <person name="Lu M."/>
            <person name="Kyrpides N."/>
            <person name="Mavromatis K."/>
            <person name="Ivanova N."/>
            <person name="Brettin T."/>
            <person name="Detter J.C."/>
            <person name="Han C."/>
            <person name="Larimer F."/>
            <person name="Land M."/>
            <person name="Hauser L."/>
            <person name="Markowitz V."/>
            <person name="Cheng J.-F."/>
            <person name="Hugenholtz P."/>
            <person name="Woyke T."/>
            <person name="Wu D."/>
            <person name="Spring S."/>
            <person name="Schroeder M."/>
            <person name="Brambilla E."/>
            <person name="Klenk H.-P."/>
            <person name="Eisen J.A."/>
        </authorList>
    </citation>
    <scope>NUCLEOTIDE SEQUENCE [LARGE SCALE GENOMIC DNA]</scope>
    <source>
        <strain evidence="6">ATCC 49306 / DSM 6799 / DCB-1</strain>
    </source>
</reference>
<dbReference type="PROSITE" id="PS51898">
    <property type="entry name" value="TYR_RECOMBINASE"/>
    <property type="match status" value="1"/>
</dbReference>
<keyword evidence="6" id="KW-1185">Reference proteome</keyword>
<organism evidence="5 6">
    <name type="scientific">Desulfomonile tiedjei (strain ATCC 49306 / DSM 6799 / DCB-1)</name>
    <dbReference type="NCBI Taxonomy" id="706587"/>
    <lineage>
        <taxon>Bacteria</taxon>
        <taxon>Pseudomonadati</taxon>
        <taxon>Thermodesulfobacteriota</taxon>
        <taxon>Desulfomonilia</taxon>
        <taxon>Desulfomonilales</taxon>
        <taxon>Desulfomonilaceae</taxon>
        <taxon>Desulfomonile</taxon>
    </lineage>
</organism>
<keyword evidence="3" id="KW-0233">DNA recombination</keyword>
<dbReference type="AlphaFoldDB" id="I4CE33"/>
<dbReference type="RefSeq" id="WP_014812924.1">
    <property type="nucleotide sequence ID" value="NC_018025.1"/>
</dbReference>